<comment type="caution">
    <text evidence="5">The sequence shown here is derived from an EMBL/GenBank/DDBJ whole genome shotgun (WGS) entry which is preliminary data.</text>
</comment>
<dbReference type="Pfam" id="PF20240">
    <property type="entry name" value="DUF6597"/>
    <property type="match status" value="1"/>
</dbReference>
<keyword evidence="6" id="KW-1185">Reference proteome</keyword>
<dbReference type="PANTHER" id="PTHR46796">
    <property type="entry name" value="HTH-TYPE TRANSCRIPTIONAL ACTIVATOR RHAS-RELATED"/>
    <property type="match status" value="1"/>
</dbReference>
<dbReference type="GO" id="GO:0003700">
    <property type="term" value="F:DNA-binding transcription factor activity"/>
    <property type="evidence" value="ECO:0007669"/>
    <property type="project" value="InterPro"/>
</dbReference>
<dbReference type="EMBL" id="JACCBU010000001">
    <property type="protein sequence ID" value="NYE69376.1"/>
    <property type="molecule type" value="Genomic_DNA"/>
</dbReference>
<keyword evidence="3" id="KW-0804">Transcription</keyword>
<evidence type="ECO:0000313" key="5">
    <source>
        <dbReference type="EMBL" id="NYE69376.1"/>
    </source>
</evidence>
<evidence type="ECO:0000259" key="4">
    <source>
        <dbReference type="PROSITE" id="PS01124"/>
    </source>
</evidence>
<proteinExistence type="predicted"/>
<dbReference type="Gene3D" id="1.10.10.60">
    <property type="entry name" value="Homeodomain-like"/>
    <property type="match status" value="1"/>
</dbReference>
<dbReference type="AlphaFoldDB" id="A0A7Y9LB21"/>
<sequence>MTWYVPRAVAPDLADRLVCSWTAEIEGTHRLVPDGCIDVMWLEGAGVLLCGPDTSAWTFSLPPGRKSVGIRFRPGLVADLFRTPLNELRNRRAGLADLAGERLGRTVTARLDEAPDPTARVAVLEDLARELRRRTDDTDPWAGRIGMALAGRNWRISDLAAETAITERQLERRSQRYFGYGPATLRSILRLQRFMRLARSRPYAQLAELAAETGYADQAHLSRECRTISGQTPTQLLAGQAPDWHGGLPLFLGTPRDPSHRPLRTR</sequence>
<dbReference type="SMART" id="SM00342">
    <property type="entry name" value="HTH_ARAC"/>
    <property type="match status" value="1"/>
</dbReference>
<dbReference type="PANTHER" id="PTHR46796:SF15">
    <property type="entry name" value="BLL1074 PROTEIN"/>
    <property type="match status" value="1"/>
</dbReference>
<dbReference type="InterPro" id="IPR050204">
    <property type="entry name" value="AraC_XylS_family_regulators"/>
</dbReference>
<keyword evidence="1" id="KW-0805">Transcription regulation</keyword>
<protein>
    <submittedName>
        <fullName evidence="5">AraC-like DNA-binding protein</fullName>
    </submittedName>
</protein>
<dbReference type="InterPro" id="IPR018060">
    <property type="entry name" value="HTH_AraC"/>
</dbReference>
<reference evidence="5 6" key="1">
    <citation type="submission" date="2020-07" db="EMBL/GenBank/DDBJ databases">
        <title>Sequencing the genomes of 1000 actinobacteria strains.</title>
        <authorList>
            <person name="Klenk H.-P."/>
        </authorList>
    </citation>
    <scope>NUCLEOTIDE SEQUENCE [LARGE SCALE GENOMIC DNA]</scope>
    <source>
        <strain evidence="5 6">DSM 22083</strain>
    </source>
</reference>
<gene>
    <name evidence="5" type="ORF">BKA15_000705</name>
</gene>
<keyword evidence="2 5" id="KW-0238">DNA-binding</keyword>
<accession>A0A7Y9LB21</accession>
<dbReference type="Pfam" id="PF12833">
    <property type="entry name" value="HTH_18"/>
    <property type="match status" value="1"/>
</dbReference>
<dbReference type="PROSITE" id="PS01124">
    <property type="entry name" value="HTH_ARAC_FAMILY_2"/>
    <property type="match status" value="1"/>
</dbReference>
<name>A0A7Y9LB21_9ACTN</name>
<dbReference type="InterPro" id="IPR046532">
    <property type="entry name" value="DUF6597"/>
</dbReference>
<dbReference type="GO" id="GO:0043565">
    <property type="term" value="F:sequence-specific DNA binding"/>
    <property type="evidence" value="ECO:0007669"/>
    <property type="project" value="InterPro"/>
</dbReference>
<evidence type="ECO:0000313" key="6">
    <source>
        <dbReference type="Proteomes" id="UP000569914"/>
    </source>
</evidence>
<dbReference type="RefSeq" id="WP_179748112.1">
    <property type="nucleotide sequence ID" value="NZ_JACCBU010000001.1"/>
</dbReference>
<evidence type="ECO:0000256" key="1">
    <source>
        <dbReference type="ARBA" id="ARBA00023015"/>
    </source>
</evidence>
<feature type="domain" description="HTH araC/xylS-type" evidence="4">
    <location>
        <begin position="152"/>
        <end position="239"/>
    </location>
</feature>
<evidence type="ECO:0000256" key="3">
    <source>
        <dbReference type="ARBA" id="ARBA00023163"/>
    </source>
</evidence>
<organism evidence="5 6">
    <name type="scientific">Microlunatus parietis</name>
    <dbReference type="NCBI Taxonomy" id="682979"/>
    <lineage>
        <taxon>Bacteria</taxon>
        <taxon>Bacillati</taxon>
        <taxon>Actinomycetota</taxon>
        <taxon>Actinomycetes</taxon>
        <taxon>Propionibacteriales</taxon>
        <taxon>Propionibacteriaceae</taxon>
        <taxon>Microlunatus</taxon>
    </lineage>
</organism>
<evidence type="ECO:0000256" key="2">
    <source>
        <dbReference type="ARBA" id="ARBA00023125"/>
    </source>
</evidence>
<dbReference type="Proteomes" id="UP000569914">
    <property type="component" value="Unassembled WGS sequence"/>
</dbReference>